<dbReference type="InterPro" id="IPR052155">
    <property type="entry name" value="Biofilm_reg_signaling"/>
</dbReference>
<evidence type="ECO:0000256" key="8">
    <source>
        <dbReference type="ARBA" id="ARBA00022989"/>
    </source>
</evidence>
<evidence type="ECO:0000256" key="4">
    <source>
        <dbReference type="ARBA" id="ARBA00022692"/>
    </source>
</evidence>
<keyword evidence="10 11" id="KW-0472">Membrane</keyword>
<evidence type="ECO:0000259" key="14">
    <source>
        <dbReference type="PROSITE" id="PS50887"/>
    </source>
</evidence>
<accession>A0ABV6FHR6</accession>
<evidence type="ECO:0000256" key="9">
    <source>
        <dbReference type="ARBA" id="ARBA00023012"/>
    </source>
</evidence>
<feature type="transmembrane region" description="Helical" evidence="11">
    <location>
        <begin position="44"/>
        <end position="61"/>
    </location>
</feature>
<dbReference type="PROSITE" id="PS50883">
    <property type="entry name" value="EAL"/>
    <property type="match status" value="1"/>
</dbReference>
<gene>
    <name evidence="15" type="ORF">ACFFJK_11965</name>
</gene>
<dbReference type="Gene3D" id="1.20.120.620">
    <property type="entry name" value="Backbone structure of the membrane domain of e. Coli histidine kinase receptor kdpd"/>
    <property type="match status" value="1"/>
</dbReference>
<dbReference type="CDD" id="cd00130">
    <property type="entry name" value="PAS"/>
    <property type="match status" value="1"/>
</dbReference>
<dbReference type="Pfam" id="PF00563">
    <property type="entry name" value="EAL"/>
    <property type="match status" value="1"/>
</dbReference>
<dbReference type="PROSITE" id="PS50887">
    <property type="entry name" value="GGDEF"/>
    <property type="match status" value="1"/>
</dbReference>
<keyword evidence="9" id="KW-0902">Two-component regulatory system</keyword>
<dbReference type="InterPro" id="IPR025201">
    <property type="entry name" value="KdpD_TM"/>
</dbReference>
<evidence type="ECO:0000256" key="7">
    <source>
        <dbReference type="ARBA" id="ARBA00022840"/>
    </source>
</evidence>
<dbReference type="SMART" id="SM00091">
    <property type="entry name" value="PAS"/>
    <property type="match status" value="1"/>
</dbReference>
<dbReference type="InterPro" id="IPR035965">
    <property type="entry name" value="PAS-like_dom_sf"/>
</dbReference>
<keyword evidence="4 11" id="KW-0812">Transmembrane</keyword>
<dbReference type="Gene3D" id="3.30.70.270">
    <property type="match status" value="1"/>
</dbReference>
<sequence>MLAVELGQAQRRGVKIRHSYALTLLLVALCAFVQYKARYHIGQRAPLGLLYIPVMASAIFAGWRQSVLASVLGLLLSPLLVAPAFSLRIERAEDAGALMVMAAVCLFTCIMAWILERAENKAQAFLLSLESREQTLRALLGASSHAVIGIGSDGRIGIASESVSTLFHYEPEEIIGQSFEVLVVNGLRQLRGEGLNNLFHANAPGPVGELQELQCRRKDGSVFPAEASLAMADVPTGRLVISYIADISERREAERKILHAARHDPLTGLPNRALVYELGTHLLAAARRHRDRIAILFFDLDRFKPINDTYGHAIGDGMLQQVANRLKSGLRANDLVGRLGGDEFVAILCDVHEDDAVLHMASQLLQTLSEPYRIGTLELKTSPSIGISLYPDDGEDLDALIQHADAAMYHAKNAGRNRCQFFTHEIYLHAKQTFDLEQRLRHSIADSDFEVVYQPFIDLRSRKFIGVEALLRWRSAGASPVAQDRFIAAAERIGLINVLGDWVLQQACMQHEKWRNLGLPPLRMAVNVSAVQFREKTFSERAARIIRQSGINPACIELEVTESAVMSDVEEAAKMLERLKQDGISIALDDFGTGYSSLSYLSQFPINKLKIDKSFILNIDTDARSLAIAETVIALGKKLGMTVIAEGIESQSGIKLLADIGCDLGQGYFISKPVRPEHIVEWYYQAQYQHLFV</sequence>
<dbReference type="SMART" id="SM00267">
    <property type="entry name" value="GGDEF"/>
    <property type="match status" value="1"/>
</dbReference>
<evidence type="ECO:0000259" key="12">
    <source>
        <dbReference type="PROSITE" id="PS50112"/>
    </source>
</evidence>
<dbReference type="PANTHER" id="PTHR44757">
    <property type="entry name" value="DIGUANYLATE CYCLASE DGCP"/>
    <property type="match status" value="1"/>
</dbReference>
<dbReference type="PANTHER" id="PTHR44757:SF2">
    <property type="entry name" value="BIOFILM ARCHITECTURE MAINTENANCE PROTEIN MBAA"/>
    <property type="match status" value="1"/>
</dbReference>
<evidence type="ECO:0000313" key="15">
    <source>
        <dbReference type="EMBL" id="MFC0252605.1"/>
    </source>
</evidence>
<dbReference type="SUPFAM" id="SSF55785">
    <property type="entry name" value="PYP-like sensor domain (PAS domain)"/>
    <property type="match status" value="1"/>
</dbReference>
<dbReference type="EMBL" id="JBHLWP010000011">
    <property type="protein sequence ID" value="MFC0252605.1"/>
    <property type="molecule type" value="Genomic_DNA"/>
</dbReference>
<dbReference type="RefSeq" id="WP_379679395.1">
    <property type="nucleotide sequence ID" value="NZ_JBHLWP010000011.1"/>
</dbReference>
<keyword evidence="7" id="KW-0067">ATP-binding</keyword>
<dbReference type="CDD" id="cd01948">
    <property type="entry name" value="EAL"/>
    <property type="match status" value="1"/>
</dbReference>
<dbReference type="Proteomes" id="UP001589773">
    <property type="component" value="Unassembled WGS sequence"/>
</dbReference>
<dbReference type="Pfam" id="PF00990">
    <property type="entry name" value="GGDEF"/>
    <property type="match status" value="1"/>
</dbReference>
<keyword evidence="3" id="KW-0808">Transferase</keyword>
<dbReference type="InterPro" id="IPR000014">
    <property type="entry name" value="PAS"/>
</dbReference>
<dbReference type="PROSITE" id="PS50112">
    <property type="entry name" value="PAS"/>
    <property type="match status" value="1"/>
</dbReference>
<evidence type="ECO:0000256" key="2">
    <source>
        <dbReference type="ARBA" id="ARBA00022553"/>
    </source>
</evidence>
<dbReference type="Pfam" id="PF13493">
    <property type="entry name" value="DUF4118"/>
    <property type="match status" value="1"/>
</dbReference>
<evidence type="ECO:0000259" key="13">
    <source>
        <dbReference type="PROSITE" id="PS50883"/>
    </source>
</evidence>
<evidence type="ECO:0000256" key="5">
    <source>
        <dbReference type="ARBA" id="ARBA00022741"/>
    </source>
</evidence>
<dbReference type="NCBIfam" id="TIGR00254">
    <property type="entry name" value="GGDEF"/>
    <property type="match status" value="1"/>
</dbReference>
<dbReference type="InterPro" id="IPR038318">
    <property type="entry name" value="KdpD_sf"/>
</dbReference>
<dbReference type="SUPFAM" id="SSF55073">
    <property type="entry name" value="Nucleotide cyclase"/>
    <property type="match status" value="1"/>
</dbReference>
<organism evidence="15 16">
    <name type="scientific">Massilia consociata</name>
    <dbReference type="NCBI Taxonomy" id="760117"/>
    <lineage>
        <taxon>Bacteria</taxon>
        <taxon>Pseudomonadati</taxon>
        <taxon>Pseudomonadota</taxon>
        <taxon>Betaproteobacteria</taxon>
        <taxon>Burkholderiales</taxon>
        <taxon>Oxalobacteraceae</taxon>
        <taxon>Telluria group</taxon>
        <taxon>Massilia</taxon>
    </lineage>
</organism>
<feature type="transmembrane region" description="Helical" evidence="11">
    <location>
        <begin position="67"/>
        <end position="85"/>
    </location>
</feature>
<name>A0ABV6FHR6_9BURK</name>
<dbReference type="SMART" id="SM00052">
    <property type="entry name" value="EAL"/>
    <property type="match status" value="1"/>
</dbReference>
<dbReference type="SUPFAM" id="SSF141868">
    <property type="entry name" value="EAL domain-like"/>
    <property type="match status" value="1"/>
</dbReference>
<dbReference type="Gene3D" id="3.30.450.20">
    <property type="entry name" value="PAS domain"/>
    <property type="match status" value="1"/>
</dbReference>
<feature type="transmembrane region" description="Helical" evidence="11">
    <location>
        <begin position="97"/>
        <end position="115"/>
    </location>
</feature>
<evidence type="ECO:0000313" key="16">
    <source>
        <dbReference type="Proteomes" id="UP001589773"/>
    </source>
</evidence>
<dbReference type="CDD" id="cd01949">
    <property type="entry name" value="GGDEF"/>
    <property type="match status" value="1"/>
</dbReference>
<evidence type="ECO:0000256" key="11">
    <source>
        <dbReference type="SAM" id="Phobius"/>
    </source>
</evidence>
<proteinExistence type="predicted"/>
<dbReference type="InterPro" id="IPR035919">
    <property type="entry name" value="EAL_sf"/>
</dbReference>
<feature type="domain" description="GGDEF" evidence="14">
    <location>
        <begin position="291"/>
        <end position="424"/>
    </location>
</feature>
<evidence type="ECO:0000256" key="1">
    <source>
        <dbReference type="ARBA" id="ARBA00004141"/>
    </source>
</evidence>
<keyword evidence="8 11" id="KW-1133">Transmembrane helix</keyword>
<dbReference type="InterPro" id="IPR000160">
    <property type="entry name" value="GGDEF_dom"/>
</dbReference>
<protein>
    <submittedName>
        <fullName evidence="15">Bifunctional diguanylate cyclase/phosphodiesterase</fullName>
    </submittedName>
</protein>
<dbReference type="Pfam" id="PF13426">
    <property type="entry name" value="PAS_9"/>
    <property type="match status" value="1"/>
</dbReference>
<evidence type="ECO:0000256" key="10">
    <source>
        <dbReference type="ARBA" id="ARBA00023136"/>
    </source>
</evidence>
<dbReference type="InterPro" id="IPR043128">
    <property type="entry name" value="Rev_trsase/Diguanyl_cyclase"/>
</dbReference>
<evidence type="ECO:0000256" key="3">
    <source>
        <dbReference type="ARBA" id="ARBA00022679"/>
    </source>
</evidence>
<dbReference type="NCBIfam" id="TIGR00229">
    <property type="entry name" value="sensory_box"/>
    <property type="match status" value="1"/>
</dbReference>
<keyword evidence="6" id="KW-0418">Kinase</keyword>
<keyword evidence="16" id="KW-1185">Reference proteome</keyword>
<feature type="domain" description="EAL" evidence="13">
    <location>
        <begin position="433"/>
        <end position="687"/>
    </location>
</feature>
<feature type="transmembrane region" description="Helical" evidence="11">
    <location>
        <begin position="20"/>
        <end position="37"/>
    </location>
</feature>
<dbReference type="InterPro" id="IPR001633">
    <property type="entry name" value="EAL_dom"/>
</dbReference>
<comment type="subcellular location">
    <subcellularLocation>
        <location evidence="1">Membrane</location>
        <topology evidence="1">Multi-pass membrane protein</topology>
    </subcellularLocation>
</comment>
<dbReference type="Gene3D" id="3.20.20.450">
    <property type="entry name" value="EAL domain"/>
    <property type="match status" value="1"/>
</dbReference>
<keyword evidence="5" id="KW-0547">Nucleotide-binding</keyword>
<keyword evidence="2" id="KW-0597">Phosphoprotein</keyword>
<dbReference type="InterPro" id="IPR029787">
    <property type="entry name" value="Nucleotide_cyclase"/>
</dbReference>
<feature type="domain" description="PAS" evidence="12">
    <location>
        <begin position="132"/>
        <end position="182"/>
    </location>
</feature>
<evidence type="ECO:0000256" key="6">
    <source>
        <dbReference type="ARBA" id="ARBA00022777"/>
    </source>
</evidence>
<reference evidence="15 16" key="1">
    <citation type="submission" date="2024-09" db="EMBL/GenBank/DDBJ databases">
        <authorList>
            <person name="Sun Q."/>
            <person name="Mori K."/>
        </authorList>
    </citation>
    <scope>NUCLEOTIDE SEQUENCE [LARGE SCALE GENOMIC DNA]</scope>
    <source>
        <strain evidence="15 16">CCM 7792</strain>
    </source>
</reference>
<comment type="caution">
    <text evidence="15">The sequence shown here is derived from an EMBL/GenBank/DDBJ whole genome shotgun (WGS) entry which is preliminary data.</text>
</comment>